<dbReference type="PROSITE" id="PS51257">
    <property type="entry name" value="PROKAR_LIPOPROTEIN"/>
    <property type="match status" value="1"/>
</dbReference>
<dbReference type="InterPro" id="IPR025345">
    <property type="entry name" value="DUF4249"/>
</dbReference>
<dbReference type="AlphaFoldDB" id="I2GIJ0"/>
<accession>I2GIJ0</accession>
<evidence type="ECO:0000313" key="1">
    <source>
        <dbReference type="EMBL" id="CCH53715.1"/>
    </source>
</evidence>
<name>I2GIJ0_9BACT</name>
<keyword evidence="2" id="KW-1185">Reference proteome</keyword>
<protein>
    <recommendedName>
        <fullName evidence="3">DUF4249 domain-containing protein</fullName>
    </recommendedName>
</protein>
<dbReference type="Proteomes" id="UP000009309">
    <property type="component" value="Unassembled WGS sequence"/>
</dbReference>
<comment type="caution">
    <text evidence="1">The sequence shown here is derived from an EMBL/GenBank/DDBJ whole genome shotgun (WGS) entry which is preliminary data.</text>
</comment>
<sequence>MKRIKQTYILAVLAGLGLAACQQDIDVDLPPYEPKLVVECYLEDGQPVRLTLLESRGYLDVASLPLVDGATVVLSHQGQNDTIPNVPFVDRATGKSYNYSSPRRIKASYESPYTLTVTDKRGRTLTATTRFIKPVAIKSITPEFNNKGEAYGLTKFDDNPQQKNYYRLTLTRNIRVDTLSLDALLDDAFSNGEEINWGSGYTFKPGDTIHATLYHCTEDYYKFLTTVQSARQANVNPFAASGEVISNIRGGLGIFATLTYDYRSVVVK</sequence>
<dbReference type="Pfam" id="PF14054">
    <property type="entry name" value="DUF4249"/>
    <property type="match status" value="1"/>
</dbReference>
<proteinExistence type="predicted"/>
<evidence type="ECO:0000313" key="2">
    <source>
        <dbReference type="Proteomes" id="UP000009309"/>
    </source>
</evidence>
<evidence type="ECO:0008006" key="3">
    <source>
        <dbReference type="Google" id="ProtNLM"/>
    </source>
</evidence>
<dbReference type="eggNOG" id="ENOG5031ZSX">
    <property type="taxonomic scope" value="Bacteria"/>
</dbReference>
<dbReference type="OrthoDB" id="1117499at2"/>
<dbReference type="EMBL" id="CAIT01000006">
    <property type="protein sequence ID" value="CCH53715.1"/>
    <property type="molecule type" value="Genomic_DNA"/>
</dbReference>
<dbReference type="STRING" id="1185876.BN8_02831"/>
<gene>
    <name evidence="1" type="ORF">BN8_02831</name>
</gene>
<organism evidence="1 2">
    <name type="scientific">Fibrisoma limi BUZ 3</name>
    <dbReference type="NCBI Taxonomy" id="1185876"/>
    <lineage>
        <taxon>Bacteria</taxon>
        <taxon>Pseudomonadati</taxon>
        <taxon>Bacteroidota</taxon>
        <taxon>Cytophagia</taxon>
        <taxon>Cytophagales</taxon>
        <taxon>Spirosomataceae</taxon>
        <taxon>Fibrisoma</taxon>
    </lineage>
</organism>
<reference evidence="1 2" key="1">
    <citation type="journal article" date="2012" name="J. Bacteriol.">
        <title>Genome Sequence of the Filamentous Bacterium Fibrisoma limi BUZ 3T.</title>
        <authorList>
            <person name="Filippini M."/>
            <person name="Qi W."/>
            <person name="Jaenicke S."/>
            <person name="Goesmann A."/>
            <person name="Smits T.H."/>
            <person name="Bagheri H.C."/>
        </authorList>
    </citation>
    <scope>NUCLEOTIDE SEQUENCE [LARGE SCALE GENOMIC DNA]</scope>
    <source>
        <strain evidence="2">BUZ 3T</strain>
    </source>
</reference>
<dbReference type="RefSeq" id="WP_009282295.1">
    <property type="nucleotide sequence ID" value="NZ_CAIT01000006.1"/>
</dbReference>